<evidence type="ECO:0000313" key="2">
    <source>
        <dbReference type="EMBL" id="MTV41529.1"/>
    </source>
</evidence>
<dbReference type="Proteomes" id="UP000475582">
    <property type="component" value="Unassembled WGS sequence"/>
</dbReference>
<gene>
    <name evidence="2" type="ORF">GM676_28645</name>
</gene>
<protein>
    <recommendedName>
        <fullName evidence="4">Lipoprotein</fullName>
    </recommendedName>
</protein>
<comment type="caution">
    <text evidence="2">The sequence shown here is derived from an EMBL/GenBank/DDBJ whole genome shotgun (WGS) entry which is preliminary data.</text>
</comment>
<dbReference type="EMBL" id="WNKY01000059">
    <property type="protein sequence ID" value="MTV41529.1"/>
    <property type="molecule type" value="Genomic_DNA"/>
</dbReference>
<sequence>MSRALIALGMMLTLSPALACSCLPLPEAGFVHADLKRLPANARGALFLTHDDKLKPSAFLIVSDAAPGPLKAQLSWPDLGVKGKPQRYLARVAPMGGFKPGAHYTIRYMNSKERWRYPAQTDFFIDAEPFKPDGASHQLVLDGAPARQLLQLATNSGMCSSQQPAVVQNFHYQLSASYQPYKSAVYYRTDFDGDPVPPYLGALCDDRPFGTTALGDAREVVYNHCETPKGRVSIQGWAALLEVEDRVRPTNILTSDLSTAQGNSCTAFGILKEALATHDQQRISNAACHIMGAEYADRESGLPQDAPTATEMLDFAQNSGATPRACVLTAMTAVLTHMPEPAEPLGRRLGQMIGADLASTDAAKVNAALLELTQSVGYISMNGWQEKNEAQRIRTMLEPALPALVKLLLAGYAVPRTASSPAHPAPAMSLAELIGRAGDEARRYIPELLAAAESPAATSSEALAALSLIAPNDARVQALQRTIKPLTLDSTQP</sequence>
<keyword evidence="3" id="KW-1185">Reference proteome</keyword>
<feature type="signal peptide" evidence="1">
    <location>
        <begin position="1"/>
        <end position="19"/>
    </location>
</feature>
<dbReference type="RefSeq" id="WP_155467804.1">
    <property type="nucleotide sequence ID" value="NZ_WNKY01000059.1"/>
</dbReference>
<dbReference type="PROSITE" id="PS51257">
    <property type="entry name" value="PROKAR_LIPOPROTEIN"/>
    <property type="match status" value="1"/>
</dbReference>
<feature type="chain" id="PRO_5026816834" description="Lipoprotein" evidence="1">
    <location>
        <begin position="20"/>
        <end position="493"/>
    </location>
</feature>
<evidence type="ECO:0000313" key="3">
    <source>
        <dbReference type="Proteomes" id="UP000475582"/>
    </source>
</evidence>
<dbReference type="AlphaFoldDB" id="A0A6L6PRW8"/>
<keyword evidence="1" id="KW-0732">Signal</keyword>
<evidence type="ECO:0000256" key="1">
    <source>
        <dbReference type="SAM" id="SignalP"/>
    </source>
</evidence>
<evidence type="ECO:0008006" key="4">
    <source>
        <dbReference type="Google" id="ProtNLM"/>
    </source>
</evidence>
<name>A0A6L6PRW8_9BURK</name>
<proteinExistence type="predicted"/>
<reference evidence="2 3" key="1">
    <citation type="submission" date="2019-11" db="EMBL/GenBank/DDBJ databases">
        <title>Type strains purchased from KCTC, JCM and DSMZ.</title>
        <authorList>
            <person name="Lu H."/>
        </authorList>
    </citation>
    <scope>NUCLEOTIDE SEQUENCE [LARGE SCALE GENOMIC DNA]</scope>
    <source>
        <strain evidence="2 3">KCTC 22382</strain>
    </source>
</reference>
<accession>A0A6L6PRW8</accession>
<organism evidence="2 3">
    <name type="scientific">Duganella radicis</name>
    <dbReference type="NCBI Taxonomy" id="551988"/>
    <lineage>
        <taxon>Bacteria</taxon>
        <taxon>Pseudomonadati</taxon>
        <taxon>Pseudomonadota</taxon>
        <taxon>Betaproteobacteria</taxon>
        <taxon>Burkholderiales</taxon>
        <taxon>Oxalobacteraceae</taxon>
        <taxon>Telluria group</taxon>
        <taxon>Duganella</taxon>
    </lineage>
</organism>
<dbReference type="OrthoDB" id="8778256at2"/>